<dbReference type="InterPro" id="IPR013584">
    <property type="entry name" value="RAP"/>
</dbReference>
<reference evidence="2 3" key="1">
    <citation type="journal article" date="2013" name="Nature">
        <title>Insights into bilaterian evolution from three spiralian genomes.</title>
        <authorList>
            <person name="Simakov O."/>
            <person name="Marletaz F."/>
            <person name="Cho S.J."/>
            <person name="Edsinger-Gonzales E."/>
            <person name="Havlak P."/>
            <person name="Hellsten U."/>
            <person name="Kuo D.H."/>
            <person name="Larsson T."/>
            <person name="Lv J."/>
            <person name="Arendt D."/>
            <person name="Savage R."/>
            <person name="Osoegawa K."/>
            <person name="de Jong P."/>
            <person name="Grimwood J."/>
            <person name="Chapman J.A."/>
            <person name="Shapiro H."/>
            <person name="Aerts A."/>
            <person name="Otillar R.P."/>
            <person name="Terry A.Y."/>
            <person name="Boore J.L."/>
            <person name="Grigoriev I.V."/>
            <person name="Lindberg D.R."/>
            <person name="Seaver E.C."/>
            <person name="Weisblat D.A."/>
            <person name="Putnam N.H."/>
            <person name="Rokhsar D.S."/>
        </authorList>
    </citation>
    <scope>NUCLEOTIDE SEQUENCE [LARGE SCALE GENOMIC DNA]</scope>
</reference>
<sequence>MFRILHCGRAVLQRATVVSNTLLTVPTSSKCRWQDSLYVGSRTKVHNFRKPKFVRYNLQPKISASYVNFFTQSVHNVEGTINQVVLEKVREMMVGWDFDIVEKQILQELYNGTVNLDVVFYVVKLMLDKNYLPQDLINGVFDLSLDNLNDVVHNHDQAAELMLMAFICSSKVPDAFLLAMQNYLHRNIQKFHIKHIKYFYLAFQKCKWVVTNSLNQSVVNIMLKNMLTLHHNDILNVFKSLMVSNYYDKNGVEKIAESLLENNKILSLISDQHLQLYIHFFISRHYYQEALYDSFLQNFNFLVSNMKITNIKATSFILSSFGTIQFKPKNKVYREICTKLEKICLDTQYKPAYFSNNDEWIPEFVNGMIFFGFFSDDLLSKVFSSIDRLPDNKLKRQQILFIHYSMLIEHPEYNGSLLPSQLIKDMQIDSTERFRWERRSDKARNLETIYDVLCDMLGQDYVHWYHILPHFTYSDIEIRLKKDGSVVAFEPETYLQRVNSELDKKASPGVTKVIIMHLNENSFLNGSPELKGRSVVKIRQLQILGYHILTIAKDELRVLPTQKERIDFMTELIENNFDVKLKLPEVKRKMK</sequence>
<dbReference type="HOGENOM" id="CLU_461750_0_0_1"/>
<dbReference type="SMART" id="SM00952">
    <property type="entry name" value="RAP"/>
    <property type="match status" value="1"/>
</dbReference>
<dbReference type="Proteomes" id="UP000030746">
    <property type="component" value="Unassembled WGS sequence"/>
</dbReference>
<dbReference type="EMBL" id="KB200521">
    <property type="protein sequence ID" value="ESP01287.1"/>
    <property type="molecule type" value="Genomic_DNA"/>
</dbReference>
<dbReference type="AlphaFoldDB" id="V4B5J6"/>
<proteinExistence type="predicted"/>
<gene>
    <name evidence="2" type="ORF">LOTGIDRAFT_230645</name>
</gene>
<dbReference type="KEGG" id="lgi:LOTGIDRAFT_230645"/>
<dbReference type="STRING" id="225164.V4B5J6"/>
<keyword evidence="3" id="KW-1185">Reference proteome</keyword>
<dbReference type="OrthoDB" id="10064757at2759"/>
<evidence type="ECO:0000313" key="2">
    <source>
        <dbReference type="EMBL" id="ESP01287.1"/>
    </source>
</evidence>
<evidence type="ECO:0000259" key="1">
    <source>
        <dbReference type="PROSITE" id="PS51286"/>
    </source>
</evidence>
<dbReference type="RefSeq" id="XP_009047921.1">
    <property type="nucleotide sequence ID" value="XM_009049673.1"/>
</dbReference>
<dbReference type="PROSITE" id="PS51286">
    <property type="entry name" value="RAP"/>
    <property type="match status" value="1"/>
</dbReference>
<dbReference type="OMA" id="IAGWNNV"/>
<dbReference type="GeneID" id="20248361"/>
<evidence type="ECO:0000313" key="3">
    <source>
        <dbReference type="Proteomes" id="UP000030746"/>
    </source>
</evidence>
<dbReference type="CTD" id="20248361"/>
<accession>V4B5J6</accession>
<name>V4B5J6_LOTGI</name>
<feature type="domain" description="RAP" evidence="1">
    <location>
        <begin position="513"/>
        <end position="571"/>
    </location>
</feature>
<protein>
    <recommendedName>
        <fullName evidence="1">RAP domain-containing protein</fullName>
    </recommendedName>
</protein>
<organism evidence="2 3">
    <name type="scientific">Lottia gigantea</name>
    <name type="common">Giant owl limpet</name>
    <dbReference type="NCBI Taxonomy" id="225164"/>
    <lineage>
        <taxon>Eukaryota</taxon>
        <taxon>Metazoa</taxon>
        <taxon>Spiralia</taxon>
        <taxon>Lophotrochozoa</taxon>
        <taxon>Mollusca</taxon>
        <taxon>Gastropoda</taxon>
        <taxon>Patellogastropoda</taxon>
        <taxon>Lottioidea</taxon>
        <taxon>Lottiidae</taxon>
        <taxon>Lottia</taxon>
    </lineage>
</organism>